<dbReference type="KEGG" id="fli:Fleli_3773"/>
<evidence type="ECO:0000256" key="2">
    <source>
        <dbReference type="ARBA" id="ARBA00003906"/>
    </source>
</evidence>
<dbReference type="CDD" id="cd02000">
    <property type="entry name" value="TPP_E1_PDC_ADC_BCADC"/>
    <property type="match status" value="1"/>
</dbReference>
<feature type="region of interest" description="Disordered" evidence="5">
    <location>
        <begin position="72"/>
        <end position="172"/>
    </location>
</feature>
<feature type="compositionally biased region" description="Polar residues" evidence="5">
    <location>
        <begin position="121"/>
        <end position="131"/>
    </location>
</feature>
<dbReference type="InterPro" id="IPR029061">
    <property type="entry name" value="THDP-binding"/>
</dbReference>
<evidence type="ECO:0000256" key="5">
    <source>
        <dbReference type="SAM" id="MobiDB-lite"/>
    </source>
</evidence>
<dbReference type="Pfam" id="PF02779">
    <property type="entry name" value="Transket_pyr"/>
    <property type="match status" value="1"/>
</dbReference>
<dbReference type="Proteomes" id="UP000006054">
    <property type="component" value="Chromosome"/>
</dbReference>
<gene>
    <name evidence="7" type="ordered locus">Fleli_3773</name>
</gene>
<dbReference type="PANTHER" id="PTHR43257">
    <property type="entry name" value="PYRUVATE DEHYDROGENASE E1 COMPONENT BETA SUBUNIT"/>
    <property type="match status" value="1"/>
</dbReference>
<dbReference type="STRING" id="880071.Fleli_3773"/>
<dbReference type="eggNOG" id="COG1071">
    <property type="taxonomic scope" value="Bacteria"/>
</dbReference>
<name>I4AQ50_BERLS</name>
<dbReference type="InterPro" id="IPR009014">
    <property type="entry name" value="Transketo_C/PFOR_II"/>
</dbReference>
<keyword evidence="3" id="KW-0560">Oxidoreductase</keyword>
<feature type="compositionally biased region" description="Basic and acidic residues" evidence="5">
    <location>
        <begin position="74"/>
        <end position="88"/>
    </location>
</feature>
<feature type="compositionally biased region" description="Basic and acidic residues" evidence="5">
    <location>
        <begin position="7"/>
        <end position="24"/>
    </location>
</feature>
<evidence type="ECO:0000313" key="7">
    <source>
        <dbReference type="EMBL" id="AFM06085.1"/>
    </source>
</evidence>
<dbReference type="SUPFAM" id="SSF52922">
    <property type="entry name" value="TK C-terminal domain-like"/>
    <property type="match status" value="1"/>
</dbReference>
<dbReference type="Gene3D" id="3.40.50.970">
    <property type="match status" value="2"/>
</dbReference>
<dbReference type="FunFam" id="3.40.50.970:FF:000001">
    <property type="entry name" value="Pyruvate dehydrogenase E1 beta subunit"/>
    <property type="match status" value="1"/>
</dbReference>
<dbReference type="Pfam" id="PF02780">
    <property type="entry name" value="Transketolase_C"/>
    <property type="match status" value="1"/>
</dbReference>
<accession>I4AQ50</accession>
<comment type="cofactor">
    <cofactor evidence="1">
        <name>thiamine diphosphate</name>
        <dbReference type="ChEBI" id="CHEBI:58937"/>
    </cofactor>
</comment>
<sequence length="1018" mass="116246">MNPLEQALKDEQAKKQQEENKDSENSVQKKISSPLDMIFEEETNQEENKIIEVGTEESNPLQKKALNPLDMIFEEEKKEQDKKEEQTSKTEIQNNSIQEKISSPLDMIFEEETNQEENKTIEVSTEESNPVQKKALNPLDMIFEDKKKEQDKKEESSNLFPSPLDRKNSFSEDEINNLREELENMHKIEEPKENEIKEEIELEIELDNEPLEEETDFFKNIEFSEDLPAPKVHLNGFAKKIKVDREDEIESESKQEKTEAIINETELNGISLPSLEDKIDSIQKELEMEADLFEITHLKDSIEEEENKTEVELLTDLVNETKEQIKEEAILKQEIEEEKPIILQDQRAEIRKTYSEEEMIFDRADISDEQLIHLYKALLKPRLIEDRMLIALRQGKISKWFSSYGQEAISVGVTEAIQTDEYLLPLHRNLGVFTSRKIEPKKLFAQFQGKKEGFTKGRDRSFHFGTNEHHIVGMISHLGPQLTVANGIALADVLENKKRVTVTFTGDGGTSQGDFHEALNVAAVWDLPTIFVVENNGYGLSTPSQEQFRCKQFIDKGIGYGMRAVQVDGNNLLEVYSTVQKLAEQMRENPHPILLEMITFRMRGHEEASGTKYVPKELFEVWEKKDPVTNYEKFLVENNILTEEKTKEIREEFFESIKSALDTALELPKIVPNTEEEIEDMYAPHEQELIAPISSNQTSKRLIDAISDSLRQSMERYPKMTIMGQDVADYGGVFKITDGFVEQFGKKRIRNTPLCESAIVGASLGLSIRGWKVVMEMQFADFVTCGFNQIINNLAKSHYRWGQNADIVVRMPTGAGIAAGPFHSQSNEAWFVHTPGLIVVYPSSPYDAKGLLNASIEDPNPVIFFEHKALYRAISEDIYDDYYTLPIGKAALISEGEDVSIITYGMGVHWAKKAAEELGDSYSLDILDLRTLLPWDKEAVSETIKKTGKVIILHEDCLTGGIGGEISAWIAEHHFTNLDAPIMREGSLDTAVPFSAELEKNFLPYNRFVEKLTKLIQY</sequence>
<keyword evidence="4" id="KW-0786">Thiamine pyrophosphate</keyword>
<dbReference type="EMBL" id="CP003345">
    <property type="protein sequence ID" value="AFM06085.1"/>
    <property type="molecule type" value="Genomic_DNA"/>
</dbReference>
<reference evidence="8" key="1">
    <citation type="submission" date="2012-06" db="EMBL/GenBank/DDBJ databases">
        <title>The complete genome of Flexibacter litoralis DSM 6794.</title>
        <authorList>
            <person name="Lucas S."/>
            <person name="Copeland A."/>
            <person name="Lapidus A."/>
            <person name="Glavina del Rio T."/>
            <person name="Dalin E."/>
            <person name="Tice H."/>
            <person name="Bruce D."/>
            <person name="Goodwin L."/>
            <person name="Pitluck S."/>
            <person name="Peters L."/>
            <person name="Ovchinnikova G."/>
            <person name="Lu M."/>
            <person name="Kyrpides N."/>
            <person name="Mavromatis K."/>
            <person name="Ivanova N."/>
            <person name="Brettin T."/>
            <person name="Detter J.C."/>
            <person name="Han C."/>
            <person name="Larimer F."/>
            <person name="Land M."/>
            <person name="Hauser L."/>
            <person name="Markowitz V."/>
            <person name="Cheng J.-F."/>
            <person name="Hugenholtz P."/>
            <person name="Woyke T."/>
            <person name="Wu D."/>
            <person name="Spring S."/>
            <person name="Lang E."/>
            <person name="Kopitz M."/>
            <person name="Brambilla E."/>
            <person name="Klenk H.-P."/>
            <person name="Eisen J.A."/>
        </authorList>
    </citation>
    <scope>NUCLEOTIDE SEQUENCE [LARGE SCALE GENOMIC DNA]</scope>
    <source>
        <strain evidence="8">ATCC 23117 / DSM 6794 / NBRC 15988 / NCIMB 1366 / Sio-4</strain>
    </source>
</reference>
<dbReference type="SMART" id="SM00861">
    <property type="entry name" value="Transket_pyr"/>
    <property type="match status" value="1"/>
</dbReference>
<organism evidence="7 8">
    <name type="scientific">Bernardetia litoralis (strain ATCC 23117 / DSM 6794 / NBRC 15988 / NCIMB 1366 / Fx l1 / Sio-4)</name>
    <name type="common">Flexibacter litoralis</name>
    <dbReference type="NCBI Taxonomy" id="880071"/>
    <lineage>
        <taxon>Bacteria</taxon>
        <taxon>Pseudomonadati</taxon>
        <taxon>Bacteroidota</taxon>
        <taxon>Cytophagia</taxon>
        <taxon>Cytophagales</taxon>
        <taxon>Bernardetiaceae</taxon>
        <taxon>Bernardetia</taxon>
    </lineage>
</organism>
<proteinExistence type="predicted"/>
<keyword evidence="8" id="KW-1185">Reference proteome</keyword>
<dbReference type="Pfam" id="PF00676">
    <property type="entry name" value="E1_dh"/>
    <property type="match status" value="1"/>
</dbReference>
<feature type="domain" description="Transketolase-like pyrimidine-binding" evidence="6">
    <location>
        <begin position="700"/>
        <end position="873"/>
    </location>
</feature>
<dbReference type="InterPro" id="IPR005475">
    <property type="entry name" value="Transketolase-like_Pyr-bd"/>
</dbReference>
<dbReference type="InterPro" id="IPR001017">
    <property type="entry name" value="DH_E1"/>
</dbReference>
<evidence type="ECO:0000256" key="4">
    <source>
        <dbReference type="ARBA" id="ARBA00023052"/>
    </source>
</evidence>
<dbReference type="PATRIC" id="fig|880071.3.peg.3779"/>
<dbReference type="GO" id="GO:0016624">
    <property type="term" value="F:oxidoreductase activity, acting on the aldehyde or oxo group of donors, disulfide as acceptor"/>
    <property type="evidence" value="ECO:0007669"/>
    <property type="project" value="InterPro"/>
</dbReference>
<feature type="compositionally biased region" description="Polar residues" evidence="5">
    <location>
        <begin position="92"/>
        <end position="101"/>
    </location>
</feature>
<dbReference type="PANTHER" id="PTHR43257:SF2">
    <property type="entry name" value="PYRUVATE DEHYDROGENASE E1 COMPONENT SUBUNIT BETA"/>
    <property type="match status" value="1"/>
</dbReference>
<dbReference type="HOGENOM" id="CLU_296432_0_0_10"/>
<comment type="function">
    <text evidence="2">E1 component of the 2-oxoglutarate dehydrogenase (OGDH) complex which catalyzes the decarboxylation of 2-oxoglutarate, the first step in the conversion of 2-oxoglutarate to succinyl-CoA and CO(2).</text>
</comment>
<evidence type="ECO:0000313" key="8">
    <source>
        <dbReference type="Proteomes" id="UP000006054"/>
    </source>
</evidence>
<evidence type="ECO:0000256" key="3">
    <source>
        <dbReference type="ARBA" id="ARBA00023002"/>
    </source>
</evidence>
<feature type="compositionally biased region" description="Basic and acidic residues" evidence="5">
    <location>
        <begin position="143"/>
        <end position="156"/>
    </location>
</feature>
<evidence type="ECO:0000256" key="1">
    <source>
        <dbReference type="ARBA" id="ARBA00001964"/>
    </source>
</evidence>
<evidence type="ECO:0000259" key="6">
    <source>
        <dbReference type="SMART" id="SM00861"/>
    </source>
</evidence>
<keyword evidence="7" id="KW-0670">Pyruvate</keyword>
<feature type="region of interest" description="Disordered" evidence="5">
    <location>
        <begin position="1"/>
        <end position="36"/>
    </location>
</feature>
<dbReference type="InterPro" id="IPR033248">
    <property type="entry name" value="Transketolase_C"/>
</dbReference>
<dbReference type="AlphaFoldDB" id="I4AQ50"/>
<dbReference type="Gene3D" id="3.40.50.920">
    <property type="match status" value="1"/>
</dbReference>
<dbReference type="CDD" id="cd07036">
    <property type="entry name" value="TPP_PYR_E1-PDHc-beta_like"/>
    <property type="match status" value="1"/>
</dbReference>
<dbReference type="SUPFAM" id="SSF52518">
    <property type="entry name" value="Thiamin diphosphate-binding fold (THDP-binding)"/>
    <property type="match status" value="2"/>
</dbReference>
<protein>
    <submittedName>
        <fullName evidence="7">Pyruvate/2-oxoglutarate dehydrogenase complex, dehydrogenase component beta subunit</fullName>
    </submittedName>
</protein>
<dbReference type="eggNOG" id="COG0022">
    <property type="taxonomic scope" value="Bacteria"/>
</dbReference>